<evidence type="ECO:0000313" key="8">
    <source>
        <dbReference type="Proteomes" id="UP000192393"/>
    </source>
</evidence>
<reference evidence="7 8" key="1">
    <citation type="submission" date="2017-04" db="EMBL/GenBank/DDBJ databases">
        <authorList>
            <person name="Afonso C.L."/>
            <person name="Miller P.J."/>
            <person name="Scott M.A."/>
            <person name="Spackman E."/>
            <person name="Goraichik I."/>
            <person name="Dimitrov K.M."/>
            <person name="Suarez D.L."/>
            <person name="Swayne D.E."/>
        </authorList>
    </citation>
    <scope>NUCLEOTIDE SEQUENCE [LARGE SCALE GENOMIC DNA]</scope>
    <source>
        <strain evidence="7 8">CGMCC 1.12708</strain>
    </source>
</reference>
<evidence type="ECO:0000259" key="5">
    <source>
        <dbReference type="PROSITE" id="PS51123"/>
    </source>
</evidence>
<dbReference type="PANTHER" id="PTHR45737:SF6">
    <property type="entry name" value="VON WILLEBRAND FACTOR A DOMAIN-CONTAINING PROTEIN 5A"/>
    <property type="match status" value="1"/>
</dbReference>
<dbReference type="SUPFAM" id="SSF103088">
    <property type="entry name" value="OmpA-like"/>
    <property type="match status" value="1"/>
</dbReference>
<keyword evidence="8" id="KW-1185">Reference proteome</keyword>
<dbReference type="Gene3D" id="3.40.50.410">
    <property type="entry name" value="von Willebrand factor, type A domain"/>
    <property type="match status" value="1"/>
</dbReference>
<dbReference type="Pfam" id="PF08487">
    <property type="entry name" value="VIT"/>
    <property type="match status" value="1"/>
</dbReference>
<dbReference type="RefSeq" id="WP_084016432.1">
    <property type="nucleotide sequence ID" value="NZ_FWXS01000002.1"/>
</dbReference>
<dbReference type="InterPro" id="IPR002035">
    <property type="entry name" value="VWF_A"/>
</dbReference>
<organism evidence="7 8">
    <name type="scientific">Moheibacter sediminis</name>
    <dbReference type="NCBI Taxonomy" id="1434700"/>
    <lineage>
        <taxon>Bacteria</taxon>
        <taxon>Pseudomonadati</taxon>
        <taxon>Bacteroidota</taxon>
        <taxon>Flavobacteriia</taxon>
        <taxon>Flavobacteriales</taxon>
        <taxon>Weeksellaceae</taxon>
        <taxon>Moheibacter</taxon>
    </lineage>
</organism>
<dbReference type="OrthoDB" id="9784383at2"/>
<dbReference type="PROSITE" id="PS50234">
    <property type="entry name" value="VWFA"/>
    <property type="match status" value="1"/>
</dbReference>
<dbReference type="AlphaFoldDB" id="A0A1W1Z9F8"/>
<evidence type="ECO:0000256" key="3">
    <source>
        <dbReference type="PROSITE-ProRule" id="PRU00473"/>
    </source>
</evidence>
<dbReference type="Pfam" id="PF13768">
    <property type="entry name" value="VWA_3"/>
    <property type="match status" value="1"/>
</dbReference>
<protein>
    <submittedName>
        <fullName evidence="7">Ca-activated chloride channel family protein</fullName>
    </submittedName>
</protein>
<dbReference type="InterPro" id="IPR013694">
    <property type="entry name" value="VIT"/>
</dbReference>
<dbReference type="PRINTS" id="PR01021">
    <property type="entry name" value="OMPADOMAIN"/>
</dbReference>
<name>A0A1W1Z9F8_9FLAO</name>
<dbReference type="InterPro" id="IPR036737">
    <property type="entry name" value="OmpA-like_sf"/>
</dbReference>
<dbReference type="Gene3D" id="3.30.1330.60">
    <property type="entry name" value="OmpA-like domain"/>
    <property type="match status" value="1"/>
</dbReference>
<evidence type="ECO:0000259" key="6">
    <source>
        <dbReference type="PROSITE" id="PS51468"/>
    </source>
</evidence>
<dbReference type="InterPro" id="IPR006665">
    <property type="entry name" value="OmpA-like"/>
</dbReference>
<keyword evidence="2 3" id="KW-0472">Membrane</keyword>
<feature type="domain" description="VWFA" evidence="4">
    <location>
        <begin position="263"/>
        <end position="433"/>
    </location>
</feature>
<dbReference type="PROSITE" id="PS51123">
    <property type="entry name" value="OMPA_2"/>
    <property type="match status" value="1"/>
</dbReference>
<dbReference type="PANTHER" id="PTHR45737">
    <property type="entry name" value="VON WILLEBRAND FACTOR A DOMAIN-CONTAINING PROTEIN 5A"/>
    <property type="match status" value="1"/>
</dbReference>
<gene>
    <name evidence="7" type="ORF">SAMN06296427_102276</name>
</gene>
<evidence type="ECO:0000256" key="2">
    <source>
        <dbReference type="ARBA" id="ARBA00023136"/>
    </source>
</evidence>
<dbReference type="SUPFAM" id="SSF53300">
    <property type="entry name" value="vWA-like"/>
    <property type="match status" value="1"/>
</dbReference>
<dbReference type="InterPro" id="IPR006664">
    <property type="entry name" value="OMP_bac"/>
</dbReference>
<proteinExistence type="predicted"/>
<dbReference type="PROSITE" id="PS51468">
    <property type="entry name" value="VIT"/>
    <property type="match status" value="1"/>
</dbReference>
<dbReference type="Proteomes" id="UP000192393">
    <property type="component" value="Unassembled WGS sequence"/>
</dbReference>
<feature type="domain" description="VIT" evidence="6">
    <location>
        <begin position="19"/>
        <end position="145"/>
    </location>
</feature>
<sequence>MRQFLFFILIFTSAIGFSQTKEIPHFQVDSGKPQLNFQSIEVNVVGKAADVHLYQSFTVQNKINGYYLYPVNLESSLYELTVYLSDKIISMDVRNMDNIRKQVLAENKKGKKVTLKHQDDSNFIKLNIPSIPENEEIKVVLKYTQNLAVNNESKNLEILSFINSAYELNLKEFEFKINLISPTPIDHAEINSHETVNKKVSEKYQTFSYTGNKWNNSIQLNYNSKGKEADAGMLVYEEKGCRYILGVVEPPKEIKPEQIAPREYVFVMDISGSMQGFPIETSKELVNRILHDLKPEEKFNILFFAGSSDFFAKESVYATPENIDLAIQMINDKRGTGKTKLAEALKKVYTYKPDKAYNRIVVLVTDGKLNEEKSLYFDLKQNLKDAQYFCFGIGYDIDRKTIQQISQISGTESVLIADQIDAKKEMDKFFNTIRTPLLRYIQVQSKNLNLSETYPSQFNGFLSSESSSFVSKECSGTRDPKLILTGINGEENYQEEFSLPNVDNNQDLKILKYLWGKEKIEFLLQEEERCGSRCINDGKYRNQIIKIGEELNIATPYTSFIEESYVNNNNNRGRKYSLYENPNNQVIFQNDYDSDFDKVPNTIDECPYDRGLISRKGCPKTKQEKITTEINRMLEGIEFDFDSFLIKSEFYEKLNTAASIISSQSEQVYVVEGHTDAAGTPQYNQNLSMSRAKAVSDYLVQKGVKESQMKLIGKGDTELKHPECRPQEVCDDQKNFENRRVIFKTLN</sequence>
<dbReference type="SMART" id="SM00327">
    <property type="entry name" value="VWA"/>
    <property type="match status" value="1"/>
</dbReference>
<dbReference type="STRING" id="1434700.SAMN06296427_102276"/>
<dbReference type="EMBL" id="FWXS01000002">
    <property type="protein sequence ID" value="SMC45060.1"/>
    <property type="molecule type" value="Genomic_DNA"/>
</dbReference>
<dbReference type="InterPro" id="IPR036465">
    <property type="entry name" value="vWFA_dom_sf"/>
</dbReference>
<evidence type="ECO:0000256" key="1">
    <source>
        <dbReference type="ARBA" id="ARBA00004370"/>
    </source>
</evidence>
<dbReference type="CDD" id="cd07185">
    <property type="entry name" value="OmpA_C-like"/>
    <property type="match status" value="1"/>
</dbReference>
<evidence type="ECO:0000259" key="4">
    <source>
        <dbReference type="PROSITE" id="PS50234"/>
    </source>
</evidence>
<dbReference type="GO" id="GO:0016020">
    <property type="term" value="C:membrane"/>
    <property type="evidence" value="ECO:0007669"/>
    <property type="project" value="UniProtKB-SubCell"/>
</dbReference>
<comment type="subcellular location">
    <subcellularLocation>
        <location evidence="1">Membrane</location>
    </subcellularLocation>
</comment>
<accession>A0A1W1Z9F8</accession>
<evidence type="ECO:0000313" key="7">
    <source>
        <dbReference type="EMBL" id="SMC45060.1"/>
    </source>
</evidence>
<feature type="domain" description="OmpA-like" evidence="5">
    <location>
        <begin position="626"/>
        <end position="747"/>
    </location>
</feature>
<dbReference type="Pfam" id="PF00691">
    <property type="entry name" value="OmpA"/>
    <property type="match status" value="1"/>
</dbReference>